<evidence type="ECO:0000313" key="2">
    <source>
        <dbReference type="EMBL" id="KAK3857992.1"/>
    </source>
</evidence>
<comment type="caution">
    <text evidence="2">The sequence shown here is derived from an EMBL/GenBank/DDBJ whole genome shotgun (WGS) entry which is preliminary data.</text>
</comment>
<feature type="compositionally biased region" description="Basic and acidic residues" evidence="1">
    <location>
        <begin position="52"/>
        <end position="89"/>
    </location>
</feature>
<sequence length="89" mass="10824">MISRRCEGKENWNGKKGMMWEEEERETDRQTEEERARERQTDRQRGSLIRGSGERKRLGEERMMALEYEEQGRGRKREREEEMGEKDGE</sequence>
<evidence type="ECO:0000256" key="1">
    <source>
        <dbReference type="SAM" id="MobiDB-lite"/>
    </source>
</evidence>
<dbReference type="EMBL" id="JAWQEG010005448">
    <property type="protein sequence ID" value="KAK3857992.1"/>
    <property type="molecule type" value="Genomic_DNA"/>
</dbReference>
<evidence type="ECO:0000313" key="3">
    <source>
        <dbReference type="Proteomes" id="UP001286313"/>
    </source>
</evidence>
<keyword evidence="3" id="KW-1185">Reference proteome</keyword>
<protein>
    <submittedName>
        <fullName evidence="2">Uncharacterized protein</fullName>
    </submittedName>
</protein>
<organism evidence="2 3">
    <name type="scientific">Petrolisthes cinctipes</name>
    <name type="common">Flat porcelain crab</name>
    <dbReference type="NCBI Taxonomy" id="88211"/>
    <lineage>
        <taxon>Eukaryota</taxon>
        <taxon>Metazoa</taxon>
        <taxon>Ecdysozoa</taxon>
        <taxon>Arthropoda</taxon>
        <taxon>Crustacea</taxon>
        <taxon>Multicrustacea</taxon>
        <taxon>Malacostraca</taxon>
        <taxon>Eumalacostraca</taxon>
        <taxon>Eucarida</taxon>
        <taxon>Decapoda</taxon>
        <taxon>Pleocyemata</taxon>
        <taxon>Anomura</taxon>
        <taxon>Galatheoidea</taxon>
        <taxon>Porcellanidae</taxon>
        <taxon>Petrolisthes</taxon>
    </lineage>
</organism>
<feature type="compositionally biased region" description="Basic and acidic residues" evidence="1">
    <location>
        <begin position="26"/>
        <end position="45"/>
    </location>
</feature>
<gene>
    <name evidence="2" type="ORF">Pcinc_035787</name>
</gene>
<proteinExistence type="predicted"/>
<reference evidence="2" key="1">
    <citation type="submission" date="2023-10" db="EMBL/GenBank/DDBJ databases">
        <title>Genome assemblies of two species of porcelain crab, Petrolisthes cinctipes and Petrolisthes manimaculis (Anomura: Porcellanidae).</title>
        <authorList>
            <person name="Angst P."/>
        </authorList>
    </citation>
    <scope>NUCLEOTIDE SEQUENCE</scope>
    <source>
        <strain evidence="2">PB745_01</strain>
        <tissue evidence="2">Gill</tissue>
    </source>
</reference>
<dbReference type="Proteomes" id="UP001286313">
    <property type="component" value="Unassembled WGS sequence"/>
</dbReference>
<dbReference type="AlphaFoldDB" id="A0AAE1BVU3"/>
<name>A0AAE1BVU3_PETCI</name>
<feature type="compositionally biased region" description="Basic and acidic residues" evidence="1">
    <location>
        <begin position="1"/>
        <end position="13"/>
    </location>
</feature>
<accession>A0AAE1BVU3</accession>
<feature type="region of interest" description="Disordered" evidence="1">
    <location>
        <begin position="1"/>
        <end position="89"/>
    </location>
</feature>